<sequence length="316" mass="34909">MLMSVSNCSQYKAPTRTDVNPLSFLTRTSISLLDMGLPSPRRWAPIIMTDPSFVLKGFREVTNTPSCSPNAADEEHRRDNGSVLRGGLDGYLGVNACDRGREGVHFDLDHTDNICDAPLHQFQPVLPRLGLDCTLDTSDSPIPYSAQDRVRTPAEVLNDGIRYTASMFKNARSFIIHDSTFNDAANDINFGREFPDGRQSLDVDLDESQEAHRRSGIFTNRHSTSESSGTDAHRDEGGLPNHQPAFTALTFIYIVRKGVDLVVLQACSKIVCCRLPIQHSITQAETSISEISQRMSNARSRRSLNPSGPSGTRSRT</sequence>
<gene>
    <name evidence="2" type="ORF">HGRIS_000397</name>
</gene>
<dbReference type="Proteomes" id="UP001556367">
    <property type="component" value="Unassembled WGS sequence"/>
</dbReference>
<protein>
    <submittedName>
        <fullName evidence="2">Uncharacterized protein</fullName>
    </submittedName>
</protein>
<name>A0ABR3JR39_9AGAR</name>
<evidence type="ECO:0000313" key="2">
    <source>
        <dbReference type="EMBL" id="KAL0958242.1"/>
    </source>
</evidence>
<accession>A0ABR3JR39</accession>
<feature type="compositionally biased region" description="Polar residues" evidence="1">
    <location>
        <begin position="217"/>
        <end position="230"/>
    </location>
</feature>
<reference evidence="3" key="1">
    <citation type="submission" date="2024-06" db="EMBL/GenBank/DDBJ databases">
        <title>Multi-omics analyses provide insights into the biosynthesis of the anticancer antibiotic pleurotin in Hohenbuehelia grisea.</title>
        <authorList>
            <person name="Weaver J.A."/>
            <person name="Alberti F."/>
        </authorList>
    </citation>
    <scope>NUCLEOTIDE SEQUENCE [LARGE SCALE GENOMIC DNA]</scope>
    <source>
        <strain evidence="3">T-177</strain>
    </source>
</reference>
<proteinExistence type="predicted"/>
<keyword evidence="3" id="KW-1185">Reference proteome</keyword>
<evidence type="ECO:0000256" key="1">
    <source>
        <dbReference type="SAM" id="MobiDB-lite"/>
    </source>
</evidence>
<dbReference type="EMBL" id="JASNQZ010000004">
    <property type="protein sequence ID" value="KAL0958242.1"/>
    <property type="molecule type" value="Genomic_DNA"/>
</dbReference>
<feature type="region of interest" description="Disordered" evidence="1">
    <location>
        <begin position="293"/>
        <end position="316"/>
    </location>
</feature>
<organism evidence="2 3">
    <name type="scientific">Hohenbuehelia grisea</name>
    <dbReference type="NCBI Taxonomy" id="104357"/>
    <lineage>
        <taxon>Eukaryota</taxon>
        <taxon>Fungi</taxon>
        <taxon>Dikarya</taxon>
        <taxon>Basidiomycota</taxon>
        <taxon>Agaricomycotina</taxon>
        <taxon>Agaricomycetes</taxon>
        <taxon>Agaricomycetidae</taxon>
        <taxon>Agaricales</taxon>
        <taxon>Pleurotineae</taxon>
        <taxon>Pleurotaceae</taxon>
        <taxon>Hohenbuehelia</taxon>
    </lineage>
</organism>
<comment type="caution">
    <text evidence="2">The sequence shown here is derived from an EMBL/GenBank/DDBJ whole genome shotgun (WGS) entry which is preliminary data.</text>
</comment>
<evidence type="ECO:0000313" key="3">
    <source>
        <dbReference type="Proteomes" id="UP001556367"/>
    </source>
</evidence>
<feature type="region of interest" description="Disordered" evidence="1">
    <location>
        <begin position="212"/>
        <end position="240"/>
    </location>
</feature>